<protein>
    <submittedName>
        <fullName evidence="4">D-amino acid dehydrogenase small subunit</fullName>
        <ecNumber evidence="4">1.-.-.-</ecNumber>
        <ecNumber evidence="4">1.4.99.1</ecNumber>
    </submittedName>
</protein>
<evidence type="ECO:0000256" key="1">
    <source>
        <dbReference type="ARBA" id="ARBA00009410"/>
    </source>
</evidence>
<dbReference type="GO" id="GO:0005737">
    <property type="term" value="C:cytoplasm"/>
    <property type="evidence" value="ECO:0007669"/>
    <property type="project" value="TreeGrafter"/>
</dbReference>
<evidence type="ECO:0000313" key="5">
    <source>
        <dbReference type="Proteomes" id="UP000028602"/>
    </source>
</evidence>
<dbReference type="EC" id="1.4.99.1" evidence="4"/>
<evidence type="ECO:0000256" key="2">
    <source>
        <dbReference type="ARBA" id="ARBA00023002"/>
    </source>
</evidence>
<dbReference type="Gene3D" id="3.50.50.60">
    <property type="entry name" value="FAD/NAD(P)-binding domain"/>
    <property type="match status" value="1"/>
</dbReference>
<dbReference type="EC" id="1.-.-.-" evidence="4"/>
<proteinExistence type="inferred from homology"/>
<dbReference type="InterPro" id="IPR006076">
    <property type="entry name" value="FAD-dep_OxRdtase"/>
</dbReference>
<comment type="similarity">
    <text evidence="1">Belongs to the DadA oxidoreductase family.</text>
</comment>
<dbReference type="EMBL" id="JMPR01000035">
    <property type="protein sequence ID" value="KFD18983.1"/>
    <property type="molecule type" value="Genomic_DNA"/>
</dbReference>
<organism evidence="4 5">
    <name type="scientific">Tatumella ptyseos ATCC 33301</name>
    <dbReference type="NCBI Taxonomy" id="1005995"/>
    <lineage>
        <taxon>Bacteria</taxon>
        <taxon>Pseudomonadati</taxon>
        <taxon>Pseudomonadota</taxon>
        <taxon>Gammaproteobacteria</taxon>
        <taxon>Enterobacterales</taxon>
        <taxon>Erwiniaceae</taxon>
        <taxon>Tatumella</taxon>
    </lineage>
</organism>
<dbReference type="Gene3D" id="3.30.9.10">
    <property type="entry name" value="D-Amino Acid Oxidase, subunit A, domain 2"/>
    <property type="match status" value="1"/>
</dbReference>
<dbReference type="Proteomes" id="UP000028602">
    <property type="component" value="Unassembled WGS sequence"/>
</dbReference>
<sequence length="298" mass="32590">MPALIRYVQDSPHFPDAADVVIIGAGISGSAAAWELTRKGLRVVIIEKGLVGAEQSSRNWGWCRQQNRDERELPLIIHALQRWQELNEETGEELGFRRSGLVYATRDPAEIAAWENWGKMARHYDVRSHILNAAGAKALTPGSTTDWLGGVHSPDDGYADPSQAAPGLVVATQRQGALVFQQCAVRGLDISAGKVSGVITERGLIKTSGVDLCRRGLDLPVLPPAWSRIAAGECDRHSLSYPSHRPGGDRAVLYRQFCLPPAVRWRLYRFCLRKRAAGTGLPGAEIQPAFLSDVPRTS</sequence>
<reference evidence="4 5" key="1">
    <citation type="submission" date="2014-05" db="EMBL/GenBank/DDBJ databases">
        <title>ATOL: Assembling a taxonomically balanced genome-scale reconstruction of the evolutionary history of the Enterobacteriaceae.</title>
        <authorList>
            <person name="Plunkett G.III."/>
            <person name="Neeno-Eckwall E.C."/>
            <person name="Glasner J.D."/>
            <person name="Perna N.T."/>
        </authorList>
    </citation>
    <scope>NUCLEOTIDE SEQUENCE [LARGE SCALE GENOMIC DNA]</scope>
    <source>
        <strain evidence="4 5">ATCC 33301</strain>
    </source>
</reference>
<keyword evidence="5" id="KW-1185">Reference proteome</keyword>
<dbReference type="InterPro" id="IPR036188">
    <property type="entry name" value="FAD/NAD-bd_sf"/>
</dbReference>
<comment type="caution">
    <text evidence="4">The sequence shown here is derived from an EMBL/GenBank/DDBJ whole genome shotgun (WGS) entry which is preliminary data.</text>
</comment>
<dbReference type="Pfam" id="PF01266">
    <property type="entry name" value="DAO"/>
    <property type="match status" value="1"/>
</dbReference>
<evidence type="ECO:0000259" key="3">
    <source>
        <dbReference type="Pfam" id="PF01266"/>
    </source>
</evidence>
<keyword evidence="2 4" id="KW-0560">Oxidoreductase</keyword>
<dbReference type="AlphaFoldDB" id="A0A085JET7"/>
<dbReference type="PANTHER" id="PTHR13847:SF280">
    <property type="entry name" value="D-AMINO ACID DEHYDROGENASE"/>
    <property type="match status" value="1"/>
</dbReference>
<name>A0A085JET7_9GAMM</name>
<gene>
    <name evidence="4" type="ORF">GTPT_2284</name>
</gene>
<dbReference type="GO" id="GO:0005886">
    <property type="term" value="C:plasma membrane"/>
    <property type="evidence" value="ECO:0007669"/>
    <property type="project" value="TreeGrafter"/>
</dbReference>
<accession>A0A085JET7</accession>
<dbReference type="GO" id="GO:0055130">
    <property type="term" value="P:D-alanine catabolic process"/>
    <property type="evidence" value="ECO:0007669"/>
    <property type="project" value="TreeGrafter"/>
</dbReference>
<dbReference type="SUPFAM" id="SSF51905">
    <property type="entry name" value="FAD/NAD(P)-binding domain"/>
    <property type="match status" value="1"/>
</dbReference>
<dbReference type="PANTHER" id="PTHR13847">
    <property type="entry name" value="SARCOSINE DEHYDROGENASE-RELATED"/>
    <property type="match status" value="1"/>
</dbReference>
<feature type="domain" description="FAD dependent oxidoreductase" evidence="3">
    <location>
        <begin position="19"/>
        <end position="204"/>
    </location>
</feature>
<dbReference type="eggNOG" id="COG0665">
    <property type="taxonomic scope" value="Bacteria"/>
</dbReference>
<dbReference type="GO" id="GO:0008718">
    <property type="term" value="F:D-amino-acid dehydrogenase activity"/>
    <property type="evidence" value="ECO:0007669"/>
    <property type="project" value="TreeGrafter"/>
</dbReference>
<evidence type="ECO:0000313" key="4">
    <source>
        <dbReference type="EMBL" id="KFD18983.1"/>
    </source>
</evidence>